<dbReference type="Pfam" id="PF00672">
    <property type="entry name" value="HAMP"/>
    <property type="match status" value="1"/>
</dbReference>
<dbReference type="InterPro" id="IPR004089">
    <property type="entry name" value="MCPsignal_dom"/>
</dbReference>
<comment type="caution">
    <text evidence="9">The sequence shown here is derived from an EMBL/GenBank/DDBJ whole genome shotgun (WGS) entry which is preliminary data.</text>
</comment>
<protein>
    <submittedName>
        <fullName evidence="9">Putative methyl-accepting chemotaxis protein</fullName>
    </submittedName>
</protein>
<feature type="domain" description="Methyl-accepting transducer" evidence="7">
    <location>
        <begin position="348"/>
        <end position="584"/>
    </location>
</feature>
<organism evidence="9 10">
    <name type="scientific">Neptuniibacter caesariensis</name>
    <dbReference type="NCBI Taxonomy" id="207954"/>
    <lineage>
        <taxon>Bacteria</taxon>
        <taxon>Pseudomonadati</taxon>
        <taxon>Pseudomonadota</taxon>
        <taxon>Gammaproteobacteria</taxon>
        <taxon>Oceanospirillales</taxon>
        <taxon>Oceanospirillaceae</taxon>
        <taxon>Neptuniibacter</taxon>
    </lineage>
</organism>
<dbReference type="FunFam" id="1.10.287.950:FF:000001">
    <property type="entry name" value="Methyl-accepting chemotaxis sensory transducer"/>
    <property type="match status" value="1"/>
</dbReference>
<dbReference type="SMART" id="SM00283">
    <property type="entry name" value="MA"/>
    <property type="match status" value="1"/>
</dbReference>
<evidence type="ECO:0000313" key="9">
    <source>
        <dbReference type="EMBL" id="EAR62870.1"/>
    </source>
</evidence>
<dbReference type="GO" id="GO:0004888">
    <property type="term" value="F:transmembrane signaling receptor activity"/>
    <property type="evidence" value="ECO:0007669"/>
    <property type="project" value="InterPro"/>
</dbReference>
<keyword evidence="6" id="KW-1133">Transmembrane helix</keyword>
<dbReference type="SMART" id="SM01358">
    <property type="entry name" value="HBM"/>
    <property type="match status" value="1"/>
</dbReference>
<dbReference type="PRINTS" id="PR00260">
    <property type="entry name" value="CHEMTRNSDUCR"/>
</dbReference>
<evidence type="ECO:0000256" key="3">
    <source>
        <dbReference type="ARBA" id="ARBA00029447"/>
    </source>
</evidence>
<evidence type="ECO:0000259" key="8">
    <source>
        <dbReference type="PROSITE" id="PS50885"/>
    </source>
</evidence>
<keyword evidence="6" id="KW-0472">Membrane</keyword>
<comment type="similarity">
    <text evidence="3">Belongs to the methyl-accepting chemotaxis (MCP) protein family.</text>
</comment>
<feature type="coiled-coil region" evidence="5">
    <location>
        <begin position="35"/>
        <end position="88"/>
    </location>
</feature>
<evidence type="ECO:0000256" key="5">
    <source>
        <dbReference type="SAM" id="Coils"/>
    </source>
</evidence>
<evidence type="ECO:0000259" key="7">
    <source>
        <dbReference type="PROSITE" id="PS50111"/>
    </source>
</evidence>
<reference evidence="9 10" key="1">
    <citation type="submission" date="2006-02" db="EMBL/GenBank/DDBJ databases">
        <authorList>
            <person name="Pinhassi J."/>
            <person name="Pedros-Alio C."/>
            <person name="Ferriera S."/>
            <person name="Johnson J."/>
            <person name="Kravitz S."/>
            <person name="Halpern A."/>
            <person name="Remington K."/>
            <person name="Beeson K."/>
            <person name="Tran B."/>
            <person name="Rogers Y.-H."/>
            <person name="Friedman R."/>
            <person name="Venter J.C."/>
        </authorList>
    </citation>
    <scope>NUCLEOTIDE SEQUENCE [LARGE SCALE GENOMIC DNA]</scope>
    <source>
        <strain evidence="9 10">MED92</strain>
    </source>
</reference>
<keyword evidence="10" id="KW-1185">Reference proteome</keyword>
<dbReference type="RefSeq" id="WP_007021888.1">
    <property type="nucleotide sequence ID" value="NZ_CH724126.1"/>
</dbReference>
<dbReference type="InterPro" id="IPR003660">
    <property type="entry name" value="HAMP_dom"/>
</dbReference>
<feature type="transmembrane region" description="Helical" evidence="6">
    <location>
        <begin position="266"/>
        <end position="289"/>
    </location>
</feature>
<dbReference type="InterPro" id="IPR004090">
    <property type="entry name" value="Chemotax_Me-accpt_rcpt"/>
</dbReference>
<dbReference type="GO" id="GO:0006935">
    <property type="term" value="P:chemotaxis"/>
    <property type="evidence" value="ECO:0007669"/>
    <property type="project" value="InterPro"/>
</dbReference>
<accession>A0A7U8CA22</accession>
<gene>
    <name evidence="9" type="ORF">MED92_07121</name>
</gene>
<dbReference type="PROSITE" id="PS50885">
    <property type="entry name" value="HAMP"/>
    <property type="match status" value="1"/>
</dbReference>
<dbReference type="Proteomes" id="UP000002171">
    <property type="component" value="Unassembled WGS sequence"/>
</dbReference>
<dbReference type="CDD" id="cd11386">
    <property type="entry name" value="MCP_signal"/>
    <property type="match status" value="1"/>
</dbReference>
<dbReference type="GO" id="GO:0016020">
    <property type="term" value="C:membrane"/>
    <property type="evidence" value="ECO:0007669"/>
    <property type="project" value="UniProtKB-SubCell"/>
</dbReference>
<name>A0A7U8CA22_NEPCE</name>
<dbReference type="PANTHER" id="PTHR32089:SF120">
    <property type="entry name" value="METHYL-ACCEPTING CHEMOTAXIS PROTEIN TLPQ"/>
    <property type="match status" value="1"/>
</dbReference>
<sequence length="621" mass="68452">MTIKAKLSALILFILIAIATMYGLLHFALQSVSALKNAETEVSNLESSMLLLRRHEKDFLARDDLKYLQKFDATEANFQNQITRLEELLAESNIHSEKTAALHGVISNYADKFHQLVKLKEEIGLTHEKGLRGNLRKAVHGAESKVKEQKNYQLLADILQLRRNEKDFLIRKDLKYREKYEKNFSKLIQDVDNLIFDSSVAQETKDLLNVYRTGFLTLISNYEKLGLDSKKGLLGEMRKTIHESETLLKEQSEEIGQILDTEITSILLFASIKALIIAAIVCAIAFWIARNIVTRLNNLKNVMGDAKDKKDLSLRYEVTSNDELSAMGDSFNSMMGEFQKMLDQVNKSSIQLSAAAEQVSSIAVDTSQGLEEQKAEVIQVSAAVREMESAMHEISHNTDLTAQTANNSQSSAGEGQRIIGMAINNINNLAKDAQESAGAVNLLEENSTKIGTVLDVIKEIAEQTNLLALNASIEAARAGDHGRGFSVVADEVRGLAGRSQESAAEIEVMINDLQDQTGKVAHQMHRSVELSNKSAEEASGSISALDQIMQDATHIVDMTTQVAAAVEEQTAVAGEINHNAERIQGIVETASVQVGQNAEASEEVAKQAAYLQQIVSQFKVH</sequence>
<dbReference type="SUPFAM" id="SSF58104">
    <property type="entry name" value="Methyl-accepting chemotaxis protein (MCP) signaling domain"/>
    <property type="match status" value="1"/>
</dbReference>
<keyword evidence="2 4" id="KW-0807">Transducer</keyword>
<feature type="domain" description="HAMP" evidence="8">
    <location>
        <begin position="290"/>
        <end position="343"/>
    </location>
</feature>
<keyword evidence="5" id="KW-0175">Coiled coil</keyword>
<proteinExistence type="inferred from homology"/>
<dbReference type="AlphaFoldDB" id="A0A7U8CA22"/>
<comment type="subcellular location">
    <subcellularLocation>
        <location evidence="1">Membrane</location>
    </subcellularLocation>
</comment>
<dbReference type="CDD" id="cd06225">
    <property type="entry name" value="HAMP"/>
    <property type="match status" value="1"/>
</dbReference>
<dbReference type="GO" id="GO:0007165">
    <property type="term" value="P:signal transduction"/>
    <property type="evidence" value="ECO:0007669"/>
    <property type="project" value="UniProtKB-KW"/>
</dbReference>
<dbReference type="Pfam" id="PF00015">
    <property type="entry name" value="MCPsignal"/>
    <property type="match status" value="1"/>
</dbReference>
<evidence type="ECO:0000256" key="2">
    <source>
        <dbReference type="ARBA" id="ARBA00023224"/>
    </source>
</evidence>
<dbReference type="SMART" id="SM00304">
    <property type="entry name" value="HAMP"/>
    <property type="match status" value="1"/>
</dbReference>
<dbReference type="EMBL" id="AAOW01000001">
    <property type="protein sequence ID" value="EAR62870.1"/>
    <property type="molecule type" value="Genomic_DNA"/>
</dbReference>
<dbReference type="PROSITE" id="PS50111">
    <property type="entry name" value="CHEMOTAXIS_TRANSDUC_2"/>
    <property type="match status" value="1"/>
</dbReference>
<evidence type="ECO:0000256" key="4">
    <source>
        <dbReference type="PROSITE-ProRule" id="PRU00284"/>
    </source>
</evidence>
<dbReference type="InterPro" id="IPR032255">
    <property type="entry name" value="HBM"/>
</dbReference>
<keyword evidence="6" id="KW-0812">Transmembrane</keyword>
<evidence type="ECO:0000313" key="10">
    <source>
        <dbReference type="Proteomes" id="UP000002171"/>
    </source>
</evidence>
<dbReference type="OrthoDB" id="8724845at2"/>
<evidence type="ECO:0000256" key="6">
    <source>
        <dbReference type="SAM" id="Phobius"/>
    </source>
</evidence>
<dbReference type="Gene3D" id="1.10.287.950">
    <property type="entry name" value="Methyl-accepting chemotaxis protein"/>
    <property type="match status" value="1"/>
</dbReference>
<dbReference type="PANTHER" id="PTHR32089">
    <property type="entry name" value="METHYL-ACCEPTING CHEMOTAXIS PROTEIN MCPB"/>
    <property type="match status" value="1"/>
</dbReference>
<evidence type="ECO:0000256" key="1">
    <source>
        <dbReference type="ARBA" id="ARBA00004370"/>
    </source>
</evidence>